<dbReference type="SUPFAM" id="SSF51556">
    <property type="entry name" value="Metallo-dependent hydrolases"/>
    <property type="match status" value="1"/>
</dbReference>
<evidence type="ECO:0000256" key="4">
    <source>
        <dbReference type="ARBA" id="ARBA00022833"/>
    </source>
</evidence>
<dbReference type="GO" id="GO:0008270">
    <property type="term" value="F:zinc ion binding"/>
    <property type="evidence" value="ECO:0007669"/>
    <property type="project" value="TreeGrafter"/>
</dbReference>
<evidence type="ECO:0000256" key="2">
    <source>
        <dbReference type="ARBA" id="ARBA00022723"/>
    </source>
</evidence>
<evidence type="ECO:0000313" key="6">
    <source>
        <dbReference type="EMBL" id="OGF09326.1"/>
    </source>
</evidence>
<dbReference type="GO" id="GO:0005829">
    <property type="term" value="C:cytosol"/>
    <property type="evidence" value="ECO:0007669"/>
    <property type="project" value="TreeGrafter"/>
</dbReference>
<dbReference type="InterPro" id="IPR051607">
    <property type="entry name" value="Metallo-dep_hydrolases"/>
</dbReference>
<dbReference type="EMBL" id="MFFM01000042">
    <property type="protein sequence ID" value="OGF09326.1"/>
    <property type="molecule type" value="Genomic_DNA"/>
</dbReference>
<dbReference type="InterPro" id="IPR011059">
    <property type="entry name" value="Metal-dep_hydrolase_composite"/>
</dbReference>
<evidence type="ECO:0000259" key="5">
    <source>
        <dbReference type="Pfam" id="PF01979"/>
    </source>
</evidence>
<organism evidence="6 7">
    <name type="scientific">Candidatus Edwardsbacteria bacterium GWF2_54_11</name>
    <dbReference type="NCBI Taxonomy" id="1817851"/>
    <lineage>
        <taxon>Bacteria</taxon>
        <taxon>Candidatus Edwardsiibacteriota</taxon>
    </lineage>
</organism>
<keyword evidence="3" id="KW-0378">Hydrolase</keyword>
<proteinExistence type="predicted"/>
<dbReference type="Gene3D" id="3.20.20.140">
    <property type="entry name" value="Metal-dependent hydrolases"/>
    <property type="match status" value="1"/>
</dbReference>
<keyword evidence="2" id="KW-0479">Metal-binding</keyword>
<dbReference type="GO" id="GO:0006147">
    <property type="term" value="P:guanine catabolic process"/>
    <property type="evidence" value="ECO:0007669"/>
    <property type="project" value="UniProtKB-UniPathway"/>
</dbReference>
<dbReference type="Pfam" id="PF01979">
    <property type="entry name" value="Amidohydro_1"/>
    <property type="match status" value="1"/>
</dbReference>
<feature type="domain" description="Amidohydrolase-related" evidence="5">
    <location>
        <begin position="62"/>
        <end position="410"/>
    </location>
</feature>
<comment type="caution">
    <text evidence="6">The sequence shown here is derived from an EMBL/GenBank/DDBJ whole genome shotgun (WGS) entry which is preliminary data.</text>
</comment>
<dbReference type="Gene3D" id="2.30.40.10">
    <property type="entry name" value="Urease, subunit C, domain 1"/>
    <property type="match status" value="1"/>
</dbReference>
<dbReference type="AlphaFoldDB" id="A0A1F5R4H5"/>
<dbReference type="InterPro" id="IPR006680">
    <property type="entry name" value="Amidohydro-rel"/>
</dbReference>
<sequence>MNMNHHVGLRGSILNPLSVDRCQWLPEGLLVYDRAGKILYCGPNKKIPGLKYKLLALAGKNVIIPGLIDCHSHLSQFDAIGQTGFTLLDWLKNHIYPAEVCLKDKNNAENTSQRYFQSLLADGVTFSVLYTNFKTGVLAARRQAEKSGIRAIIGYTLMDRAVPGYLKQNPAKTIAECRALSGLFKKSGNGRLYFSLNPRFAPACTPGYLKRIGQLAQKEDLYIQTHLSENLFEVRAVKKAFPKIKTYAEVYDRFGLLTGKTLLAHCIHLSKAERELVMKRGCGVVHCPSSNLFLHSGRFPLEHWENYPRLALGSDIAAGPSFSMLDVMRDGYYANIQKLSGLFHMATLGAAQTLGLGDNLGNLAQGKQADFVVLKADDARFSSADDVLSRIIFRSGQVEIKKVLIAGQEVWPQPYKNDGQP</sequence>
<keyword evidence="4" id="KW-0862">Zinc</keyword>
<comment type="cofactor">
    <cofactor evidence="1">
        <name>Zn(2+)</name>
        <dbReference type="ChEBI" id="CHEBI:29105"/>
    </cofactor>
</comment>
<dbReference type="Proteomes" id="UP000177230">
    <property type="component" value="Unassembled WGS sequence"/>
</dbReference>
<gene>
    <name evidence="6" type="ORF">A2024_08555</name>
</gene>
<dbReference type="SUPFAM" id="SSF51338">
    <property type="entry name" value="Composite domain of metallo-dependent hydrolases"/>
    <property type="match status" value="1"/>
</dbReference>
<accession>A0A1F5R4H5</accession>
<dbReference type="PANTHER" id="PTHR11271:SF6">
    <property type="entry name" value="GUANINE DEAMINASE"/>
    <property type="match status" value="1"/>
</dbReference>
<name>A0A1F5R4H5_9BACT</name>
<evidence type="ECO:0000256" key="3">
    <source>
        <dbReference type="ARBA" id="ARBA00022801"/>
    </source>
</evidence>
<reference evidence="6 7" key="1">
    <citation type="journal article" date="2016" name="Nat. Commun.">
        <title>Thousands of microbial genomes shed light on interconnected biogeochemical processes in an aquifer system.</title>
        <authorList>
            <person name="Anantharaman K."/>
            <person name="Brown C.T."/>
            <person name="Hug L.A."/>
            <person name="Sharon I."/>
            <person name="Castelle C.J."/>
            <person name="Probst A.J."/>
            <person name="Thomas B.C."/>
            <person name="Singh A."/>
            <person name="Wilkins M.J."/>
            <person name="Karaoz U."/>
            <person name="Brodie E.L."/>
            <person name="Williams K.H."/>
            <person name="Hubbard S.S."/>
            <person name="Banfield J.F."/>
        </authorList>
    </citation>
    <scope>NUCLEOTIDE SEQUENCE [LARGE SCALE GENOMIC DNA]</scope>
</reference>
<evidence type="ECO:0000313" key="7">
    <source>
        <dbReference type="Proteomes" id="UP000177230"/>
    </source>
</evidence>
<dbReference type="GO" id="GO:0008892">
    <property type="term" value="F:guanine deaminase activity"/>
    <property type="evidence" value="ECO:0007669"/>
    <property type="project" value="TreeGrafter"/>
</dbReference>
<protein>
    <recommendedName>
        <fullName evidence="5">Amidohydrolase-related domain-containing protein</fullName>
    </recommendedName>
</protein>
<evidence type="ECO:0000256" key="1">
    <source>
        <dbReference type="ARBA" id="ARBA00001947"/>
    </source>
</evidence>
<dbReference type="PANTHER" id="PTHR11271">
    <property type="entry name" value="GUANINE DEAMINASE"/>
    <property type="match status" value="1"/>
</dbReference>
<dbReference type="InterPro" id="IPR032466">
    <property type="entry name" value="Metal_Hydrolase"/>
</dbReference>
<dbReference type="UniPathway" id="UPA00603">
    <property type="reaction ID" value="UER00660"/>
</dbReference>